<accession>A0A6J1EY44</accession>
<keyword evidence="1" id="KW-0812">Transmembrane</keyword>
<dbReference type="PANTHER" id="PTHR36778:SF1">
    <property type="entry name" value="CADMIUM-INDUCED PROTEIN AS8"/>
    <property type="match status" value="1"/>
</dbReference>
<keyword evidence="2" id="KW-1185">Reference proteome</keyword>
<reference evidence="3" key="1">
    <citation type="submission" date="2025-08" db="UniProtKB">
        <authorList>
            <consortium name="RefSeq"/>
        </authorList>
    </citation>
    <scope>IDENTIFICATION</scope>
    <source>
        <tissue evidence="3">Young leaves</tissue>
    </source>
</reference>
<sequence>MVLMIIKGLFRRYERWNPVHPTLGAFWGMGIGMGCGVGWGPGFGPEVVGYVGAGCGLGFCVGFTAAGLGIGLPANALYHVAYNVALATRSGAVELVQSNSLRSTTFSVSNGWNDFTQHIFGLQREASRRLTNIKLECLDKKINLPDKTILPAIPTKSICETVGTLGHRLSHIHKGSKG</sequence>
<feature type="transmembrane region" description="Helical" evidence="1">
    <location>
        <begin position="21"/>
        <end position="41"/>
    </location>
</feature>
<dbReference type="PANTHER" id="PTHR36778">
    <property type="entry name" value="CADMIUM-INDUCED PROTEIN AS8"/>
    <property type="match status" value="1"/>
</dbReference>
<gene>
    <name evidence="3" type="primary">LOC111437263</name>
</gene>
<name>A0A6J1EY44_CUCMO</name>
<keyword evidence="1" id="KW-0472">Membrane</keyword>
<dbReference type="Proteomes" id="UP000504609">
    <property type="component" value="Unplaced"/>
</dbReference>
<organism evidence="2 3">
    <name type="scientific">Cucurbita moschata</name>
    <name type="common">Winter crookneck squash</name>
    <name type="synonym">Cucurbita pepo var. moschata</name>
    <dbReference type="NCBI Taxonomy" id="3662"/>
    <lineage>
        <taxon>Eukaryota</taxon>
        <taxon>Viridiplantae</taxon>
        <taxon>Streptophyta</taxon>
        <taxon>Embryophyta</taxon>
        <taxon>Tracheophyta</taxon>
        <taxon>Spermatophyta</taxon>
        <taxon>Magnoliopsida</taxon>
        <taxon>eudicotyledons</taxon>
        <taxon>Gunneridae</taxon>
        <taxon>Pentapetalae</taxon>
        <taxon>rosids</taxon>
        <taxon>fabids</taxon>
        <taxon>Cucurbitales</taxon>
        <taxon>Cucurbitaceae</taxon>
        <taxon>Cucurbiteae</taxon>
        <taxon>Cucurbita</taxon>
    </lineage>
</organism>
<evidence type="ECO:0000313" key="3">
    <source>
        <dbReference type="RefSeq" id="XP_022930920.1"/>
    </source>
</evidence>
<evidence type="ECO:0000256" key="1">
    <source>
        <dbReference type="SAM" id="Phobius"/>
    </source>
</evidence>
<dbReference type="KEGG" id="cmos:111437263"/>
<dbReference type="AlphaFoldDB" id="A0A6J1EY44"/>
<evidence type="ECO:0000313" key="2">
    <source>
        <dbReference type="Proteomes" id="UP000504609"/>
    </source>
</evidence>
<feature type="transmembrane region" description="Helical" evidence="1">
    <location>
        <begin position="47"/>
        <end position="72"/>
    </location>
</feature>
<dbReference type="GeneID" id="111437263"/>
<dbReference type="InterPro" id="IPR037735">
    <property type="entry name" value="AS8-like"/>
</dbReference>
<dbReference type="PROSITE" id="PS51257">
    <property type="entry name" value="PROKAR_LIPOPROTEIN"/>
    <property type="match status" value="1"/>
</dbReference>
<protein>
    <submittedName>
        <fullName evidence="3">Cadmium-induced protein AS8</fullName>
    </submittedName>
</protein>
<keyword evidence="1" id="KW-1133">Transmembrane helix</keyword>
<dbReference type="RefSeq" id="XP_022930920.1">
    <property type="nucleotide sequence ID" value="XM_023075152.1"/>
</dbReference>
<proteinExistence type="predicted"/>